<accession>A0A6N2YCH6</accession>
<gene>
    <name evidence="1" type="ORF">CHLFYP18_05197</name>
</gene>
<reference evidence="1" key="1">
    <citation type="submission" date="2019-11" db="EMBL/GenBank/DDBJ databases">
        <authorList>
            <person name="Feng L."/>
        </authorList>
    </citation>
    <scope>NUCLEOTIDE SEQUENCE</scope>
    <source>
        <strain evidence="1">ChathewayiLFYP18</strain>
    </source>
</reference>
<dbReference type="NCBIfam" id="TIGR01725">
    <property type="entry name" value="phge_HK97_gp10"/>
    <property type="match status" value="1"/>
</dbReference>
<dbReference type="InterPro" id="IPR010064">
    <property type="entry name" value="HK97-gp10_tail"/>
</dbReference>
<dbReference type="RefSeq" id="WP_156832151.1">
    <property type="nucleotide sequence ID" value="NZ_CACRUH010000005.1"/>
</dbReference>
<organism evidence="1">
    <name type="scientific">Hungatella hathewayi</name>
    <dbReference type="NCBI Taxonomy" id="154046"/>
    <lineage>
        <taxon>Bacteria</taxon>
        <taxon>Bacillati</taxon>
        <taxon>Bacillota</taxon>
        <taxon>Clostridia</taxon>
        <taxon>Lachnospirales</taxon>
        <taxon>Lachnospiraceae</taxon>
        <taxon>Hungatella</taxon>
    </lineage>
</organism>
<protein>
    <recommendedName>
        <fullName evidence="2">HK97 gp10 family phage protein</fullName>
    </recommendedName>
</protein>
<evidence type="ECO:0000313" key="1">
    <source>
        <dbReference type="EMBL" id="VYT63903.1"/>
    </source>
</evidence>
<dbReference type="EMBL" id="CACRUH010000005">
    <property type="protein sequence ID" value="VYT63903.1"/>
    <property type="molecule type" value="Genomic_DNA"/>
</dbReference>
<proteinExistence type="predicted"/>
<dbReference type="AlphaFoldDB" id="A0A6N2YCH6"/>
<evidence type="ECO:0008006" key="2">
    <source>
        <dbReference type="Google" id="ProtNLM"/>
    </source>
</evidence>
<dbReference type="Pfam" id="PF04883">
    <property type="entry name" value="HK97-gp10_like"/>
    <property type="match status" value="1"/>
</dbReference>
<name>A0A6N2YCH6_9FIRM</name>
<sequence>MSETIKGLDKLLQKYGSLEAAAEHGVKKAIGQGTKIAQAGAVLMCTVNDGELRQSIKTRVTVEEDRVIGTVYTNKKYAAYVELGTGPRGQADHAGISPEITPAYSQSPWWIHESQIDAETAEKYHWFYIDTEQGRFYQCSGQPAQPFLYPGLKDNEEIICRKINDVLTDEIRKASR</sequence>